<dbReference type="OrthoDB" id="5511838at2"/>
<evidence type="ECO:0000313" key="2">
    <source>
        <dbReference type="Proteomes" id="UP000005801"/>
    </source>
</evidence>
<organism evidence="1 2">
    <name type="scientific">Plesiocystis pacifica SIR-1</name>
    <dbReference type="NCBI Taxonomy" id="391625"/>
    <lineage>
        <taxon>Bacteria</taxon>
        <taxon>Pseudomonadati</taxon>
        <taxon>Myxococcota</taxon>
        <taxon>Polyangia</taxon>
        <taxon>Nannocystales</taxon>
        <taxon>Nannocystaceae</taxon>
        <taxon>Plesiocystis</taxon>
    </lineage>
</organism>
<proteinExistence type="predicted"/>
<sequence>MSSTFKTAHPTSRLRARLFAGALTIGVLASIAPTTGCKPQSTIAGTEIPDTEDNRQIIAVLERYRTSLVSRDAAAVLATAHPTYYDQAGSDDPSDDTTYAELGNLLRRRLAQLDSIRFTMDYVEIMVTGDRAVARVWIDASFRFKPILDSYGEPRPSAPYQRVQDHSEFELVREGDTWMIVRGI</sequence>
<keyword evidence="2" id="KW-1185">Reference proteome</keyword>
<reference evidence="1 2" key="1">
    <citation type="submission" date="2007-06" db="EMBL/GenBank/DDBJ databases">
        <authorList>
            <person name="Shimkets L."/>
            <person name="Ferriera S."/>
            <person name="Johnson J."/>
            <person name="Kravitz S."/>
            <person name="Beeson K."/>
            <person name="Sutton G."/>
            <person name="Rogers Y.-H."/>
            <person name="Friedman R."/>
            <person name="Frazier M."/>
            <person name="Venter J.C."/>
        </authorList>
    </citation>
    <scope>NUCLEOTIDE SEQUENCE [LARGE SCALE GENOMIC DNA]</scope>
    <source>
        <strain evidence="1 2">SIR-1</strain>
    </source>
</reference>
<dbReference type="SUPFAM" id="SSF54427">
    <property type="entry name" value="NTF2-like"/>
    <property type="match status" value="1"/>
</dbReference>
<dbReference type="EMBL" id="ABCS01000029">
    <property type="protein sequence ID" value="EDM78566.1"/>
    <property type="molecule type" value="Genomic_DNA"/>
</dbReference>
<dbReference type="eggNOG" id="ENOG5032N40">
    <property type="taxonomic scope" value="Bacteria"/>
</dbReference>
<evidence type="ECO:0008006" key="3">
    <source>
        <dbReference type="Google" id="ProtNLM"/>
    </source>
</evidence>
<dbReference type="Proteomes" id="UP000005801">
    <property type="component" value="Unassembled WGS sequence"/>
</dbReference>
<dbReference type="AlphaFoldDB" id="A6G6D7"/>
<accession>A6G6D7</accession>
<comment type="caution">
    <text evidence="1">The sequence shown here is derived from an EMBL/GenBank/DDBJ whole genome shotgun (WGS) entry which is preliminary data.</text>
</comment>
<evidence type="ECO:0000313" key="1">
    <source>
        <dbReference type="EMBL" id="EDM78566.1"/>
    </source>
</evidence>
<protein>
    <recommendedName>
        <fullName evidence="3">SnoaL-like domain-containing protein</fullName>
    </recommendedName>
</protein>
<dbReference type="InterPro" id="IPR032710">
    <property type="entry name" value="NTF2-like_dom_sf"/>
</dbReference>
<gene>
    <name evidence="1" type="ORF">PPSIR1_15050</name>
</gene>
<dbReference type="Gene3D" id="3.10.450.50">
    <property type="match status" value="1"/>
</dbReference>
<name>A6G6D7_9BACT</name>
<dbReference type="RefSeq" id="WP_006972286.1">
    <property type="nucleotide sequence ID" value="NZ_ABCS01000029.1"/>
</dbReference>